<dbReference type="PROSITE" id="PS50109">
    <property type="entry name" value="HIS_KIN"/>
    <property type="match status" value="1"/>
</dbReference>
<dbReference type="InterPro" id="IPR004358">
    <property type="entry name" value="Sig_transdc_His_kin-like_C"/>
</dbReference>
<dbReference type="PRINTS" id="PR00344">
    <property type="entry name" value="BCTRLSENSOR"/>
</dbReference>
<dbReference type="CDD" id="cd00082">
    <property type="entry name" value="HisKA"/>
    <property type="match status" value="1"/>
</dbReference>
<feature type="domain" description="HAMP" evidence="13">
    <location>
        <begin position="160"/>
        <end position="213"/>
    </location>
</feature>
<evidence type="ECO:0000313" key="14">
    <source>
        <dbReference type="EMBL" id="GAA0950483.1"/>
    </source>
</evidence>
<dbReference type="Gene3D" id="1.10.287.130">
    <property type="match status" value="1"/>
</dbReference>
<feature type="domain" description="Histidine kinase" evidence="12">
    <location>
        <begin position="221"/>
        <end position="423"/>
    </location>
</feature>
<keyword evidence="4" id="KW-0597">Phosphoprotein</keyword>
<keyword evidence="6" id="KW-0812">Transmembrane</keyword>
<evidence type="ECO:0000256" key="1">
    <source>
        <dbReference type="ARBA" id="ARBA00000085"/>
    </source>
</evidence>
<feature type="region of interest" description="Disordered" evidence="11">
    <location>
        <begin position="418"/>
        <end position="438"/>
    </location>
</feature>
<dbReference type="Pfam" id="PF00672">
    <property type="entry name" value="HAMP"/>
    <property type="match status" value="1"/>
</dbReference>
<evidence type="ECO:0000256" key="11">
    <source>
        <dbReference type="SAM" id="MobiDB-lite"/>
    </source>
</evidence>
<dbReference type="SMART" id="SM00387">
    <property type="entry name" value="HATPase_c"/>
    <property type="match status" value="1"/>
</dbReference>
<dbReference type="Proteomes" id="UP001500665">
    <property type="component" value="Unassembled WGS sequence"/>
</dbReference>
<proteinExistence type="predicted"/>
<dbReference type="PANTHER" id="PTHR45436:SF5">
    <property type="entry name" value="SENSOR HISTIDINE KINASE TRCS"/>
    <property type="match status" value="1"/>
</dbReference>
<keyword evidence="5" id="KW-0808">Transferase</keyword>
<evidence type="ECO:0000256" key="2">
    <source>
        <dbReference type="ARBA" id="ARBA00004236"/>
    </source>
</evidence>
<dbReference type="InterPro" id="IPR050428">
    <property type="entry name" value="TCS_sensor_his_kinase"/>
</dbReference>
<dbReference type="InterPro" id="IPR003594">
    <property type="entry name" value="HATPase_dom"/>
</dbReference>
<accession>A0ABP4BFW1</accession>
<keyword evidence="15" id="KW-1185">Reference proteome</keyword>
<comment type="subcellular location">
    <subcellularLocation>
        <location evidence="2">Cell membrane</location>
    </subcellularLocation>
</comment>
<dbReference type="InterPro" id="IPR036890">
    <property type="entry name" value="HATPase_C_sf"/>
</dbReference>
<evidence type="ECO:0000256" key="8">
    <source>
        <dbReference type="ARBA" id="ARBA00022989"/>
    </source>
</evidence>
<keyword evidence="9" id="KW-0902">Two-component regulatory system</keyword>
<dbReference type="Pfam" id="PF00512">
    <property type="entry name" value="HisKA"/>
    <property type="match status" value="1"/>
</dbReference>
<dbReference type="SUPFAM" id="SSF47384">
    <property type="entry name" value="Homodimeric domain of signal transducing histidine kinase"/>
    <property type="match status" value="1"/>
</dbReference>
<dbReference type="Pfam" id="PF02518">
    <property type="entry name" value="HATPase_c"/>
    <property type="match status" value="1"/>
</dbReference>
<evidence type="ECO:0000256" key="10">
    <source>
        <dbReference type="ARBA" id="ARBA00023136"/>
    </source>
</evidence>
<keyword evidence="7" id="KW-0418">Kinase</keyword>
<evidence type="ECO:0000256" key="4">
    <source>
        <dbReference type="ARBA" id="ARBA00022553"/>
    </source>
</evidence>
<evidence type="ECO:0000256" key="3">
    <source>
        <dbReference type="ARBA" id="ARBA00012438"/>
    </source>
</evidence>
<keyword evidence="8" id="KW-1133">Transmembrane helix</keyword>
<keyword evidence="10" id="KW-0472">Membrane</keyword>
<dbReference type="CDD" id="cd00075">
    <property type="entry name" value="HATPase"/>
    <property type="match status" value="1"/>
</dbReference>
<dbReference type="InterPro" id="IPR003660">
    <property type="entry name" value="HAMP_dom"/>
</dbReference>
<dbReference type="EC" id="2.7.13.3" evidence="3"/>
<dbReference type="SUPFAM" id="SSF55874">
    <property type="entry name" value="ATPase domain of HSP90 chaperone/DNA topoisomerase II/histidine kinase"/>
    <property type="match status" value="1"/>
</dbReference>
<dbReference type="InterPro" id="IPR003661">
    <property type="entry name" value="HisK_dim/P_dom"/>
</dbReference>
<dbReference type="EMBL" id="BAAAHH010000010">
    <property type="protein sequence ID" value="GAA0950483.1"/>
    <property type="molecule type" value="Genomic_DNA"/>
</dbReference>
<evidence type="ECO:0000256" key="7">
    <source>
        <dbReference type="ARBA" id="ARBA00022777"/>
    </source>
</evidence>
<dbReference type="InterPro" id="IPR005467">
    <property type="entry name" value="His_kinase_dom"/>
</dbReference>
<sequence>MLAALLFLLAATAADQFIRYSLERDNYQELQRTSLNWASRYREGTLPARIPTEESDPSIVQVVNVGGEVLGTSESDPGRPLSTLRPPLGNRVENFIQCRTENDCLMISAVRAEAAENSVVVYTARSAPALLTGHTLEYTLLLLCLPLLALFSWVTWVMTGRTLRPVEEIRARIAEITASDLGLRVPVPTSSREFAALATTSNDTLSRLEKSVEEQRRFASDVAHELRNPIAGLSLQLEEALMDREDTDPWPVIESSLTAAERLSAIVDDLLTIARLQSRSPKMEPIDLGDLATARALNYPQIRVEAEPGVLVVGNRIRLTRLLANLLNNAVRHADSRIEVEVRREGDLALLAVTDDGAGVAEADREKIFERFVRLEESKERDPGGTGLGLSISREIAEEHGGGLVLADSDRGARFELRLPLLDTSDPAEREADHPPRE</sequence>
<evidence type="ECO:0000259" key="12">
    <source>
        <dbReference type="PROSITE" id="PS50109"/>
    </source>
</evidence>
<name>A0ABP4BFW1_9ACTN</name>
<dbReference type="Gene3D" id="3.30.565.10">
    <property type="entry name" value="Histidine kinase-like ATPase, C-terminal domain"/>
    <property type="match status" value="1"/>
</dbReference>
<dbReference type="SMART" id="SM00304">
    <property type="entry name" value="HAMP"/>
    <property type="match status" value="1"/>
</dbReference>
<dbReference type="SMART" id="SM00388">
    <property type="entry name" value="HisKA"/>
    <property type="match status" value="1"/>
</dbReference>
<feature type="compositionally biased region" description="Basic and acidic residues" evidence="11">
    <location>
        <begin position="427"/>
        <end position="438"/>
    </location>
</feature>
<dbReference type="PANTHER" id="PTHR45436">
    <property type="entry name" value="SENSOR HISTIDINE KINASE YKOH"/>
    <property type="match status" value="1"/>
</dbReference>
<organism evidence="14 15">
    <name type="scientific">Actinocorallia libanotica</name>
    <dbReference type="NCBI Taxonomy" id="46162"/>
    <lineage>
        <taxon>Bacteria</taxon>
        <taxon>Bacillati</taxon>
        <taxon>Actinomycetota</taxon>
        <taxon>Actinomycetes</taxon>
        <taxon>Streptosporangiales</taxon>
        <taxon>Thermomonosporaceae</taxon>
        <taxon>Actinocorallia</taxon>
    </lineage>
</organism>
<gene>
    <name evidence="14" type="ORF">GCM10009550_29010</name>
</gene>
<evidence type="ECO:0000259" key="13">
    <source>
        <dbReference type="PROSITE" id="PS50885"/>
    </source>
</evidence>
<evidence type="ECO:0000256" key="9">
    <source>
        <dbReference type="ARBA" id="ARBA00023012"/>
    </source>
</evidence>
<reference evidence="15" key="1">
    <citation type="journal article" date="2019" name="Int. J. Syst. Evol. Microbiol.">
        <title>The Global Catalogue of Microorganisms (GCM) 10K type strain sequencing project: providing services to taxonomists for standard genome sequencing and annotation.</title>
        <authorList>
            <consortium name="The Broad Institute Genomics Platform"/>
            <consortium name="The Broad Institute Genome Sequencing Center for Infectious Disease"/>
            <person name="Wu L."/>
            <person name="Ma J."/>
        </authorList>
    </citation>
    <scope>NUCLEOTIDE SEQUENCE [LARGE SCALE GENOMIC DNA]</scope>
    <source>
        <strain evidence="15">JCM 10696</strain>
    </source>
</reference>
<dbReference type="InterPro" id="IPR036097">
    <property type="entry name" value="HisK_dim/P_sf"/>
</dbReference>
<comment type="catalytic activity">
    <reaction evidence="1">
        <text>ATP + protein L-histidine = ADP + protein N-phospho-L-histidine.</text>
        <dbReference type="EC" id="2.7.13.3"/>
    </reaction>
</comment>
<evidence type="ECO:0000256" key="5">
    <source>
        <dbReference type="ARBA" id="ARBA00022679"/>
    </source>
</evidence>
<protein>
    <recommendedName>
        <fullName evidence="3">histidine kinase</fullName>
        <ecNumber evidence="3">2.7.13.3</ecNumber>
    </recommendedName>
</protein>
<evidence type="ECO:0000256" key="6">
    <source>
        <dbReference type="ARBA" id="ARBA00022692"/>
    </source>
</evidence>
<dbReference type="RefSeq" id="WP_344240872.1">
    <property type="nucleotide sequence ID" value="NZ_BAAAHH010000010.1"/>
</dbReference>
<comment type="caution">
    <text evidence="14">The sequence shown here is derived from an EMBL/GenBank/DDBJ whole genome shotgun (WGS) entry which is preliminary data.</text>
</comment>
<evidence type="ECO:0000313" key="15">
    <source>
        <dbReference type="Proteomes" id="UP001500665"/>
    </source>
</evidence>
<dbReference type="PROSITE" id="PS50885">
    <property type="entry name" value="HAMP"/>
    <property type="match status" value="1"/>
</dbReference>